<proteinExistence type="inferred from homology"/>
<name>A0A7J7LWY1_9MAGN</name>
<accession>A0A7J7LWY1</accession>
<comment type="subcellular location">
    <subcellularLocation>
        <location evidence="1">Membrane</location>
        <topology evidence="1">Multi-pass membrane protein</topology>
    </subcellularLocation>
</comment>
<organism evidence="10 11">
    <name type="scientific">Kingdonia uniflora</name>
    <dbReference type="NCBI Taxonomy" id="39325"/>
    <lineage>
        <taxon>Eukaryota</taxon>
        <taxon>Viridiplantae</taxon>
        <taxon>Streptophyta</taxon>
        <taxon>Embryophyta</taxon>
        <taxon>Tracheophyta</taxon>
        <taxon>Spermatophyta</taxon>
        <taxon>Magnoliopsida</taxon>
        <taxon>Ranunculales</taxon>
        <taxon>Circaeasteraceae</taxon>
        <taxon>Kingdonia</taxon>
    </lineage>
</organism>
<dbReference type="InterPro" id="IPR020966">
    <property type="entry name" value="ALMT"/>
</dbReference>
<protein>
    <submittedName>
        <fullName evidence="10">Uncharacterized protein</fullName>
    </submittedName>
</protein>
<evidence type="ECO:0000256" key="7">
    <source>
        <dbReference type="ARBA" id="ARBA00023136"/>
    </source>
</evidence>
<dbReference type="Proteomes" id="UP000541444">
    <property type="component" value="Unassembled WGS sequence"/>
</dbReference>
<evidence type="ECO:0000256" key="6">
    <source>
        <dbReference type="ARBA" id="ARBA00023065"/>
    </source>
</evidence>
<evidence type="ECO:0000313" key="11">
    <source>
        <dbReference type="Proteomes" id="UP000541444"/>
    </source>
</evidence>
<dbReference type="PANTHER" id="PTHR31086">
    <property type="entry name" value="ALUMINUM-ACTIVATED MALATE TRANSPORTER 10"/>
    <property type="match status" value="1"/>
</dbReference>
<dbReference type="EMBL" id="JACGCM010001948">
    <property type="protein sequence ID" value="KAF6147143.1"/>
    <property type="molecule type" value="Genomic_DNA"/>
</dbReference>
<evidence type="ECO:0000256" key="3">
    <source>
        <dbReference type="ARBA" id="ARBA00022448"/>
    </source>
</evidence>
<evidence type="ECO:0000256" key="4">
    <source>
        <dbReference type="ARBA" id="ARBA00022692"/>
    </source>
</evidence>
<keyword evidence="11" id="KW-1185">Reference proteome</keyword>
<dbReference type="OrthoDB" id="68611at2759"/>
<feature type="transmembrane region" description="Helical" evidence="9">
    <location>
        <begin position="79"/>
        <end position="101"/>
    </location>
</feature>
<dbReference type="Pfam" id="PF11744">
    <property type="entry name" value="ALMT"/>
    <property type="match status" value="1"/>
</dbReference>
<sequence length="462" mass="52461">MTTKRGSFRHSFALKSKQSLLSQNVEYNESRFRDTESIDGERRCLYCSSLIDMVTSLWKSLQELAVKTWKFGHSNPRNIIFSAKVGLALVIIAVMAFLKVPADINKYAIWAILTVVLVFEFTIGATLNKGFNRGLGTLLAGGLAMSVAELSIRSGNWEETVIVSSIFVAGEDFHNMVVKNFMTVETSLEDCVTEYLQSGDHPLHKGCMSAVESTNTEDALEGFAVWEPPHGRYKKFKYPWKNYVKVSGALRHCSFMVLALHGCVHSEIQAPPERRQIFRTELQRVGSEGAKVLRLLGNKVKKMEKLVPGEDILLEVHEATDKLQKKVDQRSYLLVNADHWEIGTRPQTRMDVNKDENSMYNTLSRSWDDGIPDKGNMFRRHLSLPEPPLLVSEVHNEEESKTYESASAMSLATFISLLIEFVARLQHLVILFEELSEKAEFREPTEEVEVFGLWSRLSRCFK</sequence>
<dbReference type="AlphaFoldDB" id="A0A7J7LWY1"/>
<evidence type="ECO:0000256" key="1">
    <source>
        <dbReference type="ARBA" id="ARBA00004141"/>
    </source>
</evidence>
<dbReference type="GO" id="GO:0016020">
    <property type="term" value="C:membrane"/>
    <property type="evidence" value="ECO:0007669"/>
    <property type="project" value="UniProtKB-SubCell"/>
</dbReference>
<keyword evidence="7 9" id="KW-0472">Membrane</keyword>
<comment type="caution">
    <text evidence="10">The sequence shown here is derived from an EMBL/GenBank/DDBJ whole genome shotgun (WGS) entry which is preliminary data.</text>
</comment>
<evidence type="ECO:0000256" key="2">
    <source>
        <dbReference type="ARBA" id="ARBA00007079"/>
    </source>
</evidence>
<keyword evidence="8" id="KW-0407">Ion channel</keyword>
<evidence type="ECO:0000256" key="8">
    <source>
        <dbReference type="ARBA" id="ARBA00023303"/>
    </source>
</evidence>
<comment type="similarity">
    <text evidence="2">Belongs to the aromatic acid exporter (TC 2.A.85) family.</text>
</comment>
<dbReference type="GO" id="GO:0034220">
    <property type="term" value="P:monoatomic ion transmembrane transport"/>
    <property type="evidence" value="ECO:0007669"/>
    <property type="project" value="UniProtKB-KW"/>
</dbReference>
<keyword evidence="5 9" id="KW-1133">Transmembrane helix</keyword>
<dbReference type="GO" id="GO:0015743">
    <property type="term" value="P:malate transport"/>
    <property type="evidence" value="ECO:0007669"/>
    <property type="project" value="InterPro"/>
</dbReference>
<evidence type="ECO:0000256" key="9">
    <source>
        <dbReference type="SAM" id="Phobius"/>
    </source>
</evidence>
<gene>
    <name evidence="10" type="ORF">GIB67_036862</name>
</gene>
<evidence type="ECO:0000256" key="5">
    <source>
        <dbReference type="ARBA" id="ARBA00022989"/>
    </source>
</evidence>
<evidence type="ECO:0000313" key="10">
    <source>
        <dbReference type="EMBL" id="KAF6147143.1"/>
    </source>
</evidence>
<reference evidence="10 11" key="1">
    <citation type="journal article" date="2020" name="IScience">
        <title>Genome Sequencing of the Endangered Kingdonia uniflora (Circaeasteraceae, Ranunculales) Reveals Potential Mechanisms of Evolutionary Specialization.</title>
        <authorList>
            <person name="Sun Y."/>
            <person name="Deng T."/>
            <person name="Zhang A."/>
            <person name="Moore M.J."/>
            <person name="Landis J.B."/>
            <person name="Lin N."/>
            <person name="Zhang H."/>
            <person name="Zhang X."/>
            <person name="Huang J."/>
            <person name="Zhang X."/>
            <person name="Sun H."/>
            <person name="Wang H."/>
        </authorList>
    </citation>
    <scope>NUCLEOTIDE SEQUENCE [LARGE SCALE GENOMIC DNA]</scope>
    <source>
        <strain evidence="10">TB1705</strain>
        <tissue evidence="10">Leaf</tissue>
    </source>
</reference>
<feature type="transmembrane region" description="Helical" evidence="9">
    <location>
        <begin position="107"/>
        <end position="127"/>
    </location>
</feature>
<keyword evidence="6" id="KW-0406">Ion transport</keyword>
<keyword evidence="3" id="KW-0813">Transport</keyword>
<keyword evidence="4 9" id="KW-0812">Transmembrane</keyword>